<dbReference type="AlphaFoldDB" id="A0A9P6IJH6"/>
<organism evidence="2 3">
    <name type="scientific">Modicella reniformis</name>
    <dbReference type="NCBI Taxonomy" id="1440133"/>
    <lineage>
        <taxon>Eukaryota</taxon>
        <taxon>Fungi</taxon>
        <taxon>Fungi incertae sedis</taxon>
        <taxon>Mucoromycota</taxon>
        <taxon>Mortierellomycotina</taxon>
        <taxon>Mortierellomycetes</taxon>
        <taxon>Mortierellales</taxon>
        <taxon>Mortierellaceae</taxon>
        <taxon>Modicella</taxon>
    </lineage>
</organism>
<gene>
    <name evidence="2" type="ORF">BGZ65_007249</name>
</gene>
<feature type="compositionally biased region" description="Low complexity" evidence="1">
    <location>
        <begin position="23"/>
        <end position="35"/>
    </location>
</feature>
<feature type="region of interest" description="Disordered" evidence="1">
    <location>
        <begin position="110"/>
        <end position="180"/>
    </location>
</feature>
<dbReference type="Proteomes" id="UP000749646">
    <property type="component" value="Unassembled WGS sequence"/>
</dbReference>
<accession>A0A9P6IJH6</accession>
<feature type="compositionally biased region" description="Polar residues" evidence="1">
    <location>
        <begin position="161"/>
        <end position="172"/>
    </location>
</feature>
<reference evidence="2" key="1">
    <citation type="journal article" date="2020" name="Fungal Divers.">
        <title>Resolving the Mortierellaceae phylogeny through synthesis of multi-gene phylogenetics and phylogenomics.</title>
        <authorList>
            <person name="Vandepol N."/>
            <person name="Liber J."/>
            <person name="Desiro A."/>
            <person name="Na H."/>
            <person name="Kennedy M."/>
            <person name="Barry K."/>
            <person name="Grigoriev I.V."/>
            <person name="Miller A.N."/>
            <person name="O'Donnell K."/>
            <person name="Stajich J.E."/>
            <person name="Bonito G."/>
        </authorList>
    </citation>
    <scope>NUCLEOTIDE SEQUENCE</scope>
    <source>
        <strain evidence="2">MES-2147</strain>
    </source>
</reference>
<dbReference type="OrthoDB" id="2434934at2759"/>
<sequence length="480" mass="52352">MSVFKQTKRSQKPPAHEIFSQHQRSASAPSPSTSQSRSYHVFIAELISTFNALSTTSATPTSSSIIHTFFQGGDHEARVDSQQKRKVIKALQHADPAKVNEVIAILKAMPDPSAKKPDTVNPAESSNNTKAKVPPPTAQKQKQEQLEKDLTEWDRIEKNTWKSQKSNDQTTGVAVDPTSCKSPISSSWWFLSTDAPTSADAPATKETNAHTPTSLSRFRSLRLSTKSKLPLDSQKKSQPHDTEHKKTLSTGEQIAQAAASLLAIAAASKPKEIKAEPVLISKTSSLHRQSSMPIIRSASLKALLPTFKSMPPDSSASTTVVIPASSQSTSSSLVDTINSITRQLLPSQQNSPSIHCISIYTFWWGYEIFVPHKSMKTIEAVSNTSLIFFNILSSAIHGVPGLAALVPIAQIIASWFGYQWSVINAEDKGKGVIISAIWILPVAPACRSWDHYGIDHSNTFQALTLQRKKTAKSRLQISGT</sequence>
<evidence type="ECO:0000256" key="1">
    <source>
        <dbReference type="SAM" id="MobiDB-lite"/>
    </source>
</evidence>
<feature type="compositionally biased region" description="Low complexity" evidence="1">
    <location>
        <begin position="211"/>
        <end position="231"/>
    </location>
</feature>
<feature type="compositionally biased region" description="Basic and acidic residues" evidence="1">
    <location>
        <begin position="141"/>
        <end position="160"/>
    </location>
</feature>
<name>A0A9P6IJH6_9FUNG</name>
<feature type="compositionally biased region" description="Basic and acidic residues" evidence="1">
    <location>
        <begin position="233"/>
        <end position="246"/>
    </location>
</feature>
<keyword evidence="3" id="KW-1185">Reference proteome</keyword>
<feature type="region of interest" description="Disordered" evidence="1">
    <location>
        <begin position="1"/>
        <end position="35"/>
    </location>
</feature>
<comment type="caution">
    <text evidence="2">The sequence shown here is derived from an EMBL/GenBank/DDBJ whole genome shotgun (WGS) entry which is preliminary data.</text>
</comment>
<evidence type="ECO:0000313" key="2">
    <source>
        <dbReference type="EMBL" id="KAF9926514.1"/>
    </source>
</evidence>
<protein>
    <submittedName>
        <fullName evidence="2">Uncharacterized protein</fullName>
    </submittedName>
</protein>
<evidence type="ECO:0000313" key="3">
    <source>
        <dbReference type="Proteomes" id="UP000749646"/>
    </source>
</evidence>
<proteinExistence type="predicted"/>
<dbReference type="EMBL" id="JAAAHW010010403">
    <property type="protein sequence ID" value="KAF9926514.1"/>
    <property type="molecule type" value="Genomic_DNA"/>
</dbReference>
<feature type="compositionally biased region" description="Basic residues" evidence="1">
    <location>
        <begin position="1"/>
        <end position="11"/>
    </location>
</feature>
<feature type="region of interest" description="Disordered" evidence="1">
    <location>
        <begin position="196"/>
        <end position="249"/>
    </location>
</feature>